<keyword evidence="5 8" id="KW-1133">Transmembrane helix</keyword>
<keyword evidence="6 8" id="KW-0472">Membrane</keyword>
<feature type="domain" description="NADH:quinone oxidoreductase/Mrp antiporter transmembrane" evidence="9">
    <location>
        <begin position="60"/>
        <end position="347"/>
    </location>
</feature>
<accession>A0A346Y0Q0</accession>
<evidence type="ECO:0000256" key="6">
    <source>
        <dbReference type="ARBA" id="ARBA00023136"/>
    </source>
</evidence>
<keyword evidence="2" id="KW-0813">Transport</keyword>
<feature type="transmembrane region" description="Helical" evidence="8">
    <location>
        <begin position="569"/>
        <end position="587"/>
    </location>
</feature>
<dbReference type="AlphaFoldDB" id="A0A346Y0Q0"/>
<feature type="transmembrane region" description="Helical" evidence="8">
    <location>
        <begin position="97"/>
        <end position="116"/>
    </location>
</feature>
<feature type="transmembrane region" description="Helical" evidence="8">
    <location>
        <begin position="43"/>
        <end position="60"/>
    </location>
</feature>
<dbReference type="Pfam" id="PF00361">
    <property type="entry name" value="Proton_antipo_M"/>
    <property type="match status" value="1"/>
</dbReference>
<feature type="transmembrane region" description="Helical" evidence="8">
    <location>
        <begin position="416"/>
        <end position="440"/>
    </location>
</feature>
<feature type="transmembrane region" description="Helical" evidence="8">
    <location>
        <begin position="160"/>
        <end position="179"/>
    </location>
</feature>
<sequence>MTIGLDLAVDGLAGVMLGLIVVAGIPVLAHARRSVAAEHRRRVQGLLVVFAAAMAVLVTADDLLLLYLAWEITSVVSFLLIGTTHTAAYAREAARRALFVTGAGGLALLVAILVLVQSTGERTLSGVLAAGIQGTEGVVVAALVLLAVATKSAQWPLHRWLPGAMAAPAPVSAFLHSATMVKAGVYLALRISPLLAGVALWDTAIVVVSAVSLLLGGWRALRAEDLKALFAWSTISQLGMLVLVVSAPVPKALLGGAALVVAHALAKSALFLSVGTIDAATGTRRLDDLVGLGRRWPVVGVTVTIAVASLAGMAPTYGFVAKEAALAGLLSGDPVRAWVLVAGSVLSAAYAWRVTTMLWGRPVTKVSIDRVPRAMVAGPVGLVGLVTVLGTIWPLGDAVANAAATSVSAKAGEAHLVLWPGLVPALGLSVLSLAAGVALATAVGRLRAPDVAPGTTPPVDVVGMLLDLPGRLGRGLELVLRPTASDRTVGILLLAAGLATLLPTLGDTGALPTVDLGGDPVVWAAMLAVLAGAGVAVVTPQRFSSVLSVGVVGFAMVGWFVRIGAPDLALTQALVETVIVLAFLLALRRAPATPSRRDATRPVALTVRGAVAVAAGLGAAALALAVSSTQRISDVGARVADRAIPDGGGRNIVNVILTDVRALDTLGEITVVGVAALGVLRLLTPDRIQTPDRPLEVR</sequence>
<feature type="transmembrane region" description="Helical" evidence="8">
    <location>
        <begin position="296"/>
        <end position="317"/>
    </location>
</feature>
<evidence type="ECO:0000256" key="5">
    <source>
        <dbReference type="ARBA" id="ARBA00022989"/>
    </source>
</evidence>
<feature type="domain" description="MrpA C-terminal/MbhD" evidence="10">
    <location>
        <begin position="528"/>
        <end position="591"/>
    </location>
</feature>
<evidence type="ECO:0000256" key="4">
    <source>
        <dbReference type="ARBA" id="ARBA00022692"/>
    </source>
</evidence>
<feature type="transmembrane region" description="Helical" evidence="8">
    <location>
        <begin position="607"/>
        <end position="626"/>
    </location>
</feature>
<dbReference type="GO" id="GO:0005886">
    <property type="term" value="C:plasma membrane"/>
    <property type="evidence" value="ECO:0007669"/>
    <property type="project" value="UniProtKB-SubCell"/>
</dbReference>
<feature type="transmembrane region" description="Helical" evidence="8">
    <location>
        <begin position="253"/>
        <end position="275"/>
    </location>
</feature>
<feature type="domain" description="MrpA C-terminal/MbhE" evidence="11">
    <location>
        <begin position="610"/>
        <end position="684"/>
    </location>
</feature>
<feature type="transmembrane region" description="Helical" evidence="8">
    <location>
        <begin position="376"/>
        <end position="396"/>
    </location>
</feature>
<feature type="transmembrane region" description="Helical" evidence="8">
    <location>
        <begin position="546"/>
        <end position="563"/>
    </location>
</feature>
<dbReference type="Pfam" id="PF13244">
    <property type="entry name" value="MbhD"/>
    <property type="match status" value="1"/>
</dbReference>
<dbReference type="PANTHER" id="PTHR43373:SF1">
    <property type="entry name" value="NA(+)_H(+) ANTIPORTER SUBUNIT A"/>
    <property type="match status" value="1"/>
</dbReference>
<dbReference type="InterPro" id="IPR046806">
    <property type="entry name" value="MrpA_C/MbhE"/>
</dbReference>
<dbReference type="InterPro" id="IPR025383">
    <property type="entry name" value="MrpA_C/MbhD"/>
</dbReference>
<comment type="subcellular location">
    <subcellularLocation>
        <location evidence="1">Cell membrane</location>
        <topology evidence="1">Multi-pass membrane protein</topology>
    </subcellularLocation>
    <subcellularLocation>
        <location evidence="7">Membrane</location>
        <topology evidence="7">Multi-pass membrane protein</topology>
    </subcellularLocation>
</comment>
<dbReference type="Pfam" id="PF20501">
    <property type="entry name" value="MbhE"/>
    <property type="match status" value="1"/>
</dbReference>
<keyword evidence="13" id="KW-1185">Reference proteome</keyword>
<dbReference type="PANTHER" id="PTHR43373">
    <property type="entry name" value="NA(+)/H(+) ANTIPORTER SUBUNIT"/>
    <property type="match status" value="1"/>
</dbReference>
<evidence type="ECO:0000259" key="11">
    <source>
        <dbReference type="Pfam" id="PF20501"/>
    </source>
</evidence>
<dbReference type="PRINTS" id="PR01434">
    <property type="entry name" value="NADHDHGNASE5"/>
</dbReference>
<evidence type="ECO:0000256" key="8">
    <source>
        <dbReference type="SAM" id="Phobius"/>
    </source>
</evidence>
<dbReference type="Proteomes" id="UP000264006">
    <property type="component" value="Chromosome"/>
</dbReference>
<feature type="transmembrane region" description="Helical" evidence="8">
    <location>
        <begin position="337"/>
        <end position="355"/>
    </location>
</feature>
<evidence type="ECO:0000313" key="13">
    <source>
        <dbReference type="Proteomes" id="UP000264006"/>
    </source>
</evidence>
<dbReference type="EMBL" id="CP031165">
    <property type="protein sequence ID" value="AXV08047.1"/>
    <property type="molecule type" value="Genomic_DNA"/>
</dbReference>
<name>A0A346Y0Q0_9ACTN</name>
<dbReference type="InterPro" id="IPR001750">
    <property type="entry name" value="ND/Mrp_TM"/>
</dbReference>
<evidence type="ECO:0000256" key="1">
    <source>
        <dbReference type="ARBA" id="ARBA00004651"/>
    </source>
</evidence>
<evidence type="ECO:0000256" key="7">
    <source>
        <dbReference type="RuleBase" id="RU000320"/>
    </source>
</evidence>
<keyword evidence="4 7" id="KW-0812">Transmembrane</keyword>
<evidence type="ECO:0000259" key="10">
    <source>
        <dbReference type="Pfam" id="PF13244"/>
    </source>
</evidence>
<feature type="transmembrane region" description="Helical" evidence="8">
    <location>
        <begin position="12"/>
        <end position="31"/>
    </location>
</feature>
<dbReference type="OrthoDB" id="9811798at2"/>
<feature type="transmembrane region" description="Helical" evidence="8">
    <location>
        <begin position="66"/>
        <end position="90"/>
    </location>
</feature>
<dbReference type="InterPro" id="IPR050616">
    <property type="entry name" value="CPA3_Na-H_Antiporter_A"/>
</dbReference>
<feature type="transmembrane region" description="Helical" evidence="8">
    <location>
        <begin position="191"/>
        <end position="216"/>
    </location>
</feature>
<feature type="transmembrane region" description="Helical" evidence="8">
    <location>
        <begin position="488"/>
        <end position="506"/>
    </location>
</feature>
<evidence type="ECO:0000313" key="12">
    <source>
        <dbReference type="EMBL" id="AXV08047.1"/>
    </source>
</evidence>
<organism evidence="12 13">
    <name type="scientific">Euzebya pacifica</name>
    <dbReference type="NCBI Taxonomy" id="1608957"/>
    <lineage>
        <taxon>Bacteria</taxon>
        <taxon>Bacillati</taxon>
        <taxon>Actinomycetota</taxon>
        <taxon>Nitriliruptoria</taxon>
        <taxon>Euzebyales</taxon>
    </lineage>
</organism>
<feature type="transmembrane region" description="Helical" evidence="8">
    <location>
        <begin position="521"/>
        <end position="539"/>
    </location>
</feature>
<proteinExistence type="predicted"/>
<evidence type="ECO:0000256" key="2">
    <source>
        <dbReference type="ARBA" id="ARBA00022448"/>
    </source>
</evidence>
<keyword evidence="3" id="KW-1003">Cell membrane</keyword>
<gene>
    <name evidence="12" type="ORF">DVS28_a3372</name>
</gene>
<evidence type="ECO:0000256" key="3">
    <source>
        <dbReference type="ARBA" id="ARBA00022475"/>
    </source>
</evidence>
<evidence type="ECO:0000259" key="9">
    <source>
        <dbReference type="Pfam" id="PF00361"/>
    </source>
</evidence>
<dbReference type="RefSeq" id="WP_114592447.1">
    <property type="nucleotide sequence ID" value="NZ_CP031165.1"/>
</dbReference>
<protein>
    <submittedName>
        <fullName evidence="12">Na(+) H(+) antiporter subunit A / Na(+) H(+) antiporter subunit B</fullName>
    </submittedName>
</protein>
<dbReference type="KEGG" id="euz:DVS28_a3372"/>
<reference evidence="12 13" key="1">
    <citation type="submission" date="2018-09" db="EMBL/GenBank/DDBJ databases">
        <title>Complete genome sequence of Euzebya sp. DY32-46 isolated from seawater of Pacific Ocean.</title>
        <authorList>
            <person name="Xu L."/>
            <person name="Wu Y.-H."/>
            <person name="Xu X.-W."/>
        </authorList>
    </citation>
    <scope>NUCLEOTIDE SEQUENCE [LARGE SCALE GENOMIC DNA]</scope>
    <source>
        <strain evidence="12 13">DY32-46</strain>
    </source>
</reference>
<feature type="transmembrane region" description="Helical" evidence="8">
    <location>
        <begin position="228"/>
        <end position="247"/>
    </location>
</feature>
<feature type="transmembrane region" description="Helical" evidence="8">
    <location>
        <begin position="128"/>
        <end position="148"/>
    </location>
</feature>